<keyword evidence="11" id="KW-0547">Nucleotide-binding</keyword>
<proteinExistence type="inferred from homology"/>
<dbReference type="PANTHER" id="PTHR47979">
    <property type="entry name" value="DRAB11-RELATED"/>
    <property type="match status" value="1"/>
</dbReference>
<dbReference type="PROSITE" id="PS51420">
    <property type="entry name" value="RHO"/>
    <property type="match status" value="1"/>
</dbReference>
<dbReference type="GO" id="GO:0045335">
    <property type="term" value="C:phagocytic vesicle"/>
    <property type="evidence" value="ECO:0007669"/>
    <property type="project" value="InterPro"/>
</dbReference>
<evidence type="ECO:0000256" key="11">
    <source>
        <dbReference type="ARBA" id="ARBA00022741"/>
    </source>
</evidence>
<evidence type="ECO:0000313" key="24">
    <source>
        <dbReference type="EMBL" id="KAI1717245.1"/>
    </source>
</evidence>
<keyword evidence="20" id="KW-0636">Prenylation</keyword>
<dbReference type="GO" id="GO:0006895">
    <property type="term" value="P:Golgi to endosome transport"/>
    <property type="evidence" value="ECO:0007669"/>
    <property type="project" value="InterPro"/>
</dbReference>
<keyword evidence="21" id="KW-0968">Cytoplasmic vesicle</keyword>
<dbReference type="AlphaFoldDB" id="A0AAD4NAK0"/>
<dbReference type="GO" id="GO:0015031">
    <property type="term" value="P:protein transport"/>
    <property type="evidence" value="ECO:0007669"/>
    <property type="project" value="UniProtKB-KW"/>
</dbReference>
<dbReference type="CDD" id="cd04122">
    <property type="entry name" value="Rab14"/>
    <property type="match status" value="1"/>
</dbReference>
<dbReference type="GO" id="GO:0031901">
    <property type="term" value="C:early endosome membrane"/>
    <property type="evidence" value="ECO:0007669"/>
    <property type="project" value="UniProtKB-SubCell"/>
</dbReference>
<keyword evidence="25" id="KW-1185">Reference proteome</keyword>
<dbReference type="SMART" id="SM00173">
    <property type="entry name" value="RAS"/>
    <property type="match status" value="1"/>
</dbReference>
<evidence type="ECO:0000256" key="9">
    <source>
        <dbReference type="ARBA" id="ARBA00022448"/>
    </source>
</evidence>
<gene>
    <name evidence="24" type="ORF">DdX_06982</name>
</gene>
<keyword evidence="19" id="KW-0449">Lipoprotein</keyword>
<evidence type="ECO:0000256" key="10">
    <source>
        <dbReference type="ARBA" id="ARBA00022481"/>
    </source>
</evidence>
<dbReference type="EMBL" id="JAKKPZ010000009">
    <property type="protein sequence ID" value="KAI1717245.1"/>
    <property type="molecule type" value="Genomic_DNA"/>
</dbReference>
<evidence type="ECO:0000256" key="20">
    <source>
        <dbReference type="ARBA" id="ARBA00023289"/>
    </source>
</evidence>
<comment type="cofactor">
    <cofactor evidence="1">
        <name>Mg(2+)</name>
        <dbReference type="ChEBI" id="CHEBI:18420"/>
    </cofactor>
</comment>
<dbReference type="InterPro" id="IPR050209">
    <property type="entry name" value="Rab_GTPases_membrane_traffic"/>
</dbReference>
<evidence type="ECO:0000256" key="2">
    <source>
        <dbReference type="ARBA" id="ARBA00004172"/>
    </source>
</evidence>
<keyword evidence="18" id="KW-0472">Membrane</keyword>
<comment type="catalytic activity">
    <reaction evidence="22">
        <text>GTP + H2O = GDP + phosphate + H(+)</text>
        <dbReference type="Rhea" id="RHEA:19669"/>
        <dbReference type="ChEBI" id="CHEBI:15377"/>
        <dbReference type="ChEBI" id="CHEBI:15378"/>
        <dbReference type="ChEBI" id="CHEBI:37565"/>
        <dbReference type="ChEBI" id="CHEBI:43474"/>
        <dbReference type="ChEBI" id="CHEBI:58189"/>
        <dbReference type="EC" id="3.6.5.2"/>
    </reaction>
    <physiologicalReaction direction="left-to-right" evidence="22">
        <dbReference type="Rhea" id="RHEA:19670"/>
    </physiologicalReaction>
</comment>
<organism evidence="24 25">
    <name type="scientific">Ditylenchus destructor</name>
    <dbReference type="NCBI Taxonomy" id="166010"/>
    <lineage>
        <taxon>Eukaryota</taxon>
        <taxon>Metazoa</taxon>
        <taxon>Ecdysozoa</taxon>
        <taxon>Nematoda</taxon>
        <taxon>Chromadorea</taxon>
        <taxon>Rhabditida</taxon>
        <taxon>Tylenchina</taxon>
        <taxon>Tylenchomorpha</taxon>
        <taxon>Sphaerularioidea</taxon>
        <taxon>Anguinidae</taxon>
        <taxon>Anguininae</taxon>
        <taxon>Ditylenchus</taxon>
    </lineage>
</organism>
<evidence type="ECO:0000256" key="18">
    <source>
        <dbReference type="ARBA" id="ARBA00023136"/>
    </source>
</evidence>
<evidence type="ECO:0000256" key="6">
    <source>
        <dbReference type="ARBA" id="ARBA00006270"/>
    </source>
</evidence>
<dbReference type="FunFam" id="3.40.50.300:FF:000344">
    <property type="entry name" value="Ras-related protein Rab-14"/>
    <property type="match status" value="1"/>
</dbReference>
<dbReference type="Proteomes" id="UP001201812">
    <property type="component" value="Unassembled WGS sequence"/>
</dbReference>
<evidence type="ECO:0000256" key="15">
    <source>
        <dbReference type="ARBA" id="ARBA00022990"/>
    </source>
</evidence>
<dbReference type="SUPFAM" id="SSF52540">
    <property type="entry name" value="P-loop containing nucleoside triphosphate hydrolases"/>
    <property type="match status" value="1"/>
</dbReference>
<dbReference type="EC" id="3.6.5.2" evidence="7"/>
<comment type="caution">
    <text evidence="24">The sequence shown here is derived from an EMBL/GenBank/DDBJ whole genome shotgun (WGS) entry which is preliminary data.</text>
</comment>
<keyword evidence="17" id="KW-0342">GTP-binding</keyword>
<reference evidence="24" key="1">
    <citation type="submission" date="2022-01" db="EMBL/GenBank/DDBJ databases">
        <title>Genome Sequence Resource for Two Populations of Ditylenchus destructor, the Migratory Endoparasitic Phytonematode.</title>
        <authorList>
            <person name="Zhang H."/>
            <person name="Lin R."/>
            <person name="Xie B."/>
        </authorList>
    </citation>
    <scope>NUCLEOTIDE SEQUENCE</scope>
    <source>
        <strain evidence="24">BazhouSP</strain>
    </source>
</reference>
<evidence type="ECO:0000256" key="21">
    <source>
        <dbReference type="ARBA" id="ARBA00023329"/>
    </source>
</evidence>
<dbReference type="PRINTS" id="PR00449">
    <property type="entry name" value="RASTRNSFRMNG"/>
</dbReference>
<keyword evidence="12" id="KW-0967">Endosome</keyword>
<evidence type="ECO:0000256" key="8">
    <source>
        <dbReference type="ARBA" id="ARBA00014884"/>
    </source>
</evidence>
<dbReference type="GO" id="GO:0042742">
    <property type="term" value="P:defense response to bacterium"/>
    <property type="evidence" value="ECO:0007669"/>
    <property type="project" value="InterPro"/>
</dbReference>
<evidence type="ECO:0000256" key="16">
    <source>
        <dbReference type="ARBA" id="ARBA00023034"/>
    </source>
</evidence>
<evidence type="ECO:0000256" key="4">
    <source>
        <dbReference type="ARBA" id="ARBA00004438"/>
    </source>
</evidence>
<dbReference type="InterPro" id="IPR001806">
    <property type="entry name" value="Small_GTPase"/>
</dbReference>
<comment type="similarity">
    <text evidence="6">Belongs to the small GTPase superfamily. Rab family.</text>
</comment>
<accession>A0AAD4NAK0</accession>
<evidence type="ECO:0000256" key="17">
    <source>
        <dbReference type="ARBA" id="ARBA00023134"/>
    </source>
</evidence>
<dbReference type="PROSITE" id="PS51419">
    <property type="entry name" value="RAB"/>
    <property type="match status" value="1"/>
</dbReference>
<keyword evidence="15" id="KW-0007">Acetylation</keyword>
<evidence type="ECO:0000256" key="1">
    <source>
        <dbReference type="ARBA" id="ARBA00001946"/>
    </source>
</evidence>
<dbReference type="GO" id="GO:0003925">
    <property type="term" value="F:G protein activity"/>
    <property type="evidence" value="ECO:0007669"/>
    <property type="project" value="UniProtKB-EC"/>
</dbReference>
<dbReference type="SMART" id="SM00175">
    <property type="entry name" value="RAB"/>
    <property type="match status" value="1"/>
</dbReference>
<comment type="subcellular location">
    <subcellularLocation>
        <location evidence="5">Cytoplasmic vesicle</location>
    </subcellularLocation>
    <subcellularLocation>
        <location evidence="4">Early endosome membrane</location>
        <topology evidence="4">Lipid-anchor</topology>
        <orientation evidence="4">Cytoplasmic side</orientation>
    </subcellularLocation>
    <subcellularLocation>
        <location evidence="3">Golgi apparatus</location>
        <location evidence="3">trans-Golgi network membrane</location>
        <topology evidence="3">Lipid-anchor</topology>
        <orientation evidence="3">Cytoplasmic side</orientation>
    </subcellularLocation>
    <subcellularLocation>
        <location evidence="2">Recycling endosome</location>
    </subcellularLocation>
</comment>
<dbReference type="PROSITE" id="PS51421">
    <property type="entry name" value="RAS"/>
    <property type="match status" value="1"/>
</dbReference>
<keyword evidence="9" id="KW-0813">Transport</keyword>
<evidence type="ECO:0000313" key="25">
    <source>
        <dbReference type="Proteomes" id="UP001201812"/>
    </source>
</evidence>
<evidence type="ECO:0000256" key="22">
    <source>
        <dbReference type="ARBA" id="ARBA00047660"/>
    </source>
</evidence>
<keyword evidence="16" id="KW-0333">Golgi apparatus</keyword>
<evidence type="ECO:0000256" key="13">
    <source>
        <dbReference type="ARBA" id="ARBA00022801"/>
    </source>
</evidence>
<dbReference type="Gene3D" id="3.40.50.300">
    <property type="entry name" value="P-loop containing nucleotide triphosphate hydrolases"/>
    <property type="match status" value="1"/>
</dbReference>
<dbReference type="GO" id="GO:0055037">
    <property type="term" value="C:recycling endosome"/>
    <property type="evidence" value="ECO:0007669"/>
    <property type="project" value="UniProtKB-SubCell"/>
</dbReference>
<dbReference type="Pfam" id="PF00071">
    <property type="entry name" value="Ras"/>
    <property type="match status" value="1"/>
</dbReference>
<dbReference type="GO" id="GO:0032456">
    <property type="term" value="P:endocytic recycling"/>
    <property type="evidence" value="ECO:0007669"/>
    <property type="project" value="InterPro"/>
</dbReference>
<evidence type="ECO:0000256" key="12">
    <source>
        <dbReference type="ARBA" id="ARBA00022753"/>
    </source>
</evidence>
<evidence type="ECO:0000256" key="23">
    <source>
        <dbReference type="SAM" id="MobiDB-lite"/>
    </source>
</evidence>
<dbReference type="SMART" id="SM00174">
    <property type="entry name" value="RHO"/>
    <property type="match status" value="1"/>
</dbReference>
<feature type="region of interest" description="Disordered" evidence="23">
    <location>
        <begin position="193"/>
        <end position="220"/>
    </location>
</feature>
<dbReference type="GO" id="GO:0005802">
    <property type="term" value="C:trans-Golgi network"/>
    <property type="evidence" value="ECO:0007669"/>
    <property type="project" value="InterPro"/>
</dbReference>
<evidence type="ECO:0000256" key="14">
    <source>
        <dbReference type="ARBA" id="ARBA00022927"/>
    </source>
</evidence>
<evidence type="ECO:0000256" key="19">
    <source>
        <dbReference type="ARBA" id="ARBA00023288"/>
    </source>
</evidence>
<dbReference type="InterPro" id="IPR027417">
    <property type="entry name" value="P-loop_NTPase"/>
</dbReference>
<dbReference type="GO" id="GO:0090382">
    <property type="term" value="P:phagosome maturation"/>
    <property type="evidence" value="ECO:0007669"/>
    <property type="project" value="InterPro"/>
</dbReference>
<keyword evidence="13" id="KW-0378">Hydrolase</keyword>
<dbReference type="GO" id="GO:0005829">
    <property type="term" value="C:cytosol"/>
    <property type="evidence" value="ECO:0007669"/>
    <property type="project" value="GOC"/>
</dbReference>
<dbReference type="InterPro" id="IPR005225">
    <property type="entry name" value="Small_GTP-bd"/>
</dbReference>
<keyword evidence="14" id="KW-0653">Protein transport</keyword>
<keyword evidence="10" id="KW-0488">Methylation</keyword>
<dbReference type="GO" id="GO:0005525">
    <property type="term" value="F:GTP binding"/>
    <property type="evidence" value="ECO:0007669"/>
    <property type="project" value="UniProtKB-KW"/>
</dbReference>
<evidence type="ECO:0000256" key="7">
    <source>
        <dbReference type="ARBA" id="ARBA00011984"/>
    </source>
</evidence>
<dbReference type="InterPro" id="IPR030702">
    <property type="entry name" value="Rab14"/>
</dbReference>
<evidence type="ECO:0000256" key="5">
    <source>
        <dbReference type="ARBA" id="ARBA00004541"/>
    </source>
</evidence>
<protein>
    <recommendedName>
        <fullName evidence="8">Ras-related protein Rab-14</fullName>
        <ecNumber evidence="7">3.6.5.2</ecNumber>
    </recommendedName>
</protein>
<name>A0AAD4NAK0_9BILA</name>
<sequence>MSSSSSSAAPYNYNYIFKYIIIGDMGVGKSCLLHQFTEKKFMADCPHTIGVEFGTRIIEVNGQKIKLQIWDTAGQERFRAVTRSYYRGAAGALMVYDITRRSTYNHLGSWLTDAKNLTNPNTVIFLIGNKSDMDAQRDVTYEEAKAFAEENGLTFIECSAKTGDNVEDAFLETARRIYQNIQDGSLDLNQADTGVQSKQNASRGTALQAGTSSEQKPCNC</sequence>
<dbReference type="SMART" id="SM00176">
    <property type="entry name" value="RAN"/>
    <property type="match status" value="1"/>
</dbReference>
<evidence type="ECO:0000256" key="3">
    <source>
        <dbReference type="ARBA" id="ARBA00004387"/>
    </source>
</evidence>
<dbReference type="NCBIfam" id="TIGR00231">
    <property type="entry name" value="small_GTP"/>
    <property type="match status" value="1"/>
</dbReference>